<evidence type="ECO:0000256" key="2">
    <source>
        <dbReference type="ARBA" id="ARBA00022741"/>
    </source>
</evidence>
<dbReference type="InterPro" id="IPR003439">
    <property type="entry name" value="ABC_transporter-like_ATP-bd"/>
</dbReference>
<dbReference type="PROSITE" id="PS00211">
    <property type="entry name" value="ABC_TRANSPORTER_1"/>
    <property type="match status" value="1"/>
</dbReference>
<protein>
    <submittedName>
        <fullName evidence="5">ABC transporter ATP-binding protein</fullName>
    </submittedName>
</protein>
<sequence>MFNEGGFTLRTLIKAENLTKTYRGRTVVKNGSLHIREGETIALMGPNGAGKTTMIGMLLRLIHPDSGVVQHWTQNFKAETGVQLQSTPFFEGHSVEENIRLFAAFYNVKSKELDINSLLEVYGLREEKKSPAIKLSLGQQKRLAIAVTTLHNPKLIILDEPSAGLDPRGQKDIQQHIVEMKERGDTVFFSSHDMLEVSKVADRVMIMNDGEIAVTGTPQSLINEHGVSDVDELYSLITEQG</sequence>
<name>A0A7T6ZAS3_9BACI</name>
<dbReference type="Pfam" id="PF00005">
    <property type="entry name" value="ABC_tran"/>
    <property type="match status" value="1"/>
</dbReference>
<proteinExistence type="predicted"/>
<dbReference type="Proteomes" id="UP000595349">
    <property type="component" value="Chromosome"/>
</dbReference>
<dbReference type="GO" id="GO:0016887">
    <property type="term" value="F:ATP hydrolysis activity"/>
    <property type="evidence" value="ECO:0007669"/>
    <property type="project" value="InterPro"/>
</dbReference>
<dbReference type="Gene3D" id="3.40.50.300">
    <property type="entry name" value="P-loop containing nucleotide triphosphate hydrolases"/>
    <property type="match status" value="1"/>
</dbReference>
<keyword evidence="6" id="KW-1185">Reference proteome</keyword>
<evidence type="ECO:0000313" key="6">
    <source>
        <dbReference type="Proteomes" id="UP000595349"/>
    </source>
</evidence>
<dbReference type="PANTHER" id="PTHR42711:SF17">
    <property type="entry name" value="ABC TRANSPORTER ATP-BINDING PROTEIN"/>
    <property type="match status" value="1"/>
</dbReference>
<dbReference type="PROSITE" id="PS50893">
    <property type="entry name" value="ABC_TRANSPORTER_2"/>
    <property type="match status" value="1"/>
</dbReference>
<dbReference type="GO" id="GO:0005524">
    <property type="term" value="F:ATP binding"/>
    <property type="evidence" value="ECO:0007669"/>
    <property type="project" value="UniProtKB-KW"/>
</dbReference>
<feature type="domain" description="ABC transporter" evidence="4">
    <location>
        <begin position="13"/>
        <end position="234"/>
    </location>
</feature>
<keyword evidence="3 5" id="KW-0067">ATP-binding</keyword>
<evidence type="ECO:0000256" key="1">
    <source>
        <dbReference type="ARBA" id="ARBA00022448"/>
    </source>
</evidence>
<accession>A0A7T6ZAS3</accession>
<dbReference type="PANTHER" id="PTHR42711">
    <property type="entry name" value="ABC TRANSPORTER ATP-BINDING PROTEIN"/>
    <property type="match status" value="1"/>
</dbReference>
<dbReference type="RefSeq" id="WP_200090245.1">
    <property type="nucleotide sequence ID" value="NZ_CP054706.1"/>
</dbReference>
<keyword evidence="2" id="KW-0547">Nucleotide-binding</keyword>
<evidence type="ECO:0000313" key="5">
    <source>
        <dbReference type="EMBL" id="QQK80071.1"/>
    </source>
</evidence>
<gene>
    <name evidence="5" type="ORF">HUG20_09340</name>
</gene>
<organism evidence="5 6">
    <name type="scientific">Salicibibacter cibi</name>
    <dbReference type="NCBI Taxonomy" id="2743001"/>
    <lineage>
        <taxon>Bacteria</taxon>
        <taxon>Bacillati</taxon>
        <taxon>Bacillota</taxon>
        <taxon>Bacilli</taxon>
        <taxon>Bacillales</taxon>
        <taxon>Bacillaceae</taxon>
        <taxon>Salicibibacter</taxon>
    </lineage>
</organism>
<dbReference type="InterPro" id="IPR017871">
    <property type="entry name" value="ABC_transporter-like_CS"/>
</dbReference>
<dbReference type="InterPro" id="IPR050763">
    <property type="entry name" value="ABC_transporter_ATP-binding"/>
</dbReference>
<reference evidence="5 6" key="1">
    <citation type="submission" date="2020-06" db="EMBL/GenBank/DDBJ databases">
        <title>Genomic analysis of Salicibibacter sp. NKC21-4.</title>
        <authorList>
            <person name="Oh Y.J."/>
        </authorList>
    </citation>
    <scope>NUCLEOTIDE SEQUENCE [LARGE SCALE GENOMIC DNA]</scope>
    <source>
        <strain evidence="5 6">NKC21-4</strain>
    </source>
</reference>
<dbReference type="SMART" id="SM00382">
    <property type="entry name" value="AAA"/>
    <property type="match status" value="1"/>
</dbReference>
<evidence type="ECO:0000256" key="3">
    <source>
        <dbReference type="ARBA" id="ARBA00022840"/>
    </source>
</evidence>
<keyword evidence="1" id="KW-0813">Transport</keyword>
<dbReference type="InterPro" id="IPR027417">
    <property type="entry name" value="P-loop_NTPase"/>
</dbReference>
<evidence type="ECO:0000259" key="4">
    <source>
        <dbReference type="PROSITE" id="PS50893"/>
    </source>
</evidence>
<dbReference type="InterPro" id="IPR003593">
    <property type="entry name" value="AAA+_ATPase"/>
</dbReference>
<dbReference type="SUPFAM" id="SSF52540">
    <property type="entry name" value="P-loop containing nucleoside triphosphate hydrolases"/>
    <property type="match status" value="1"/>
</dbReference>
<dbReference type="KEGG" id="scib:HUG20_09340"/>
<dbReference type="AlphaFoldDB" id="A0A7T6ZAS3"/>
<dbReference type="EMBL" id="CP054706">
    <property type="protein sequence ID" value="QQK80071.1"/>
    <property type="molecule type" value="Genomic_DNA"/>
</dbReference>